<protein>
    <submittedName>
        <fullName evidence="2">Uncharacterized protein</fullName>
    </submittedName>
</protein>
<sequence length="108" mass="12228">MILHTMNKISIKESVLMACIIEAIQASLFDDGVSPEQEELYNKKKIARQNAAKKAAQTRSVNKQNKEKAINRAHVIARGTGEDLFGNKVSDDERKEAENYLQKNVKRK</sequence>
<name>A0A8S5RZ03_9CAUD</name>
<evidence type="ECO:0000256" key="1">
    <source>
        <dbReference type="SAM" id="MobiDB-lite"/>
    </source>
</evidence>
<feature type="compositionally biased region" description="Basic and acidic residues" evidence="1">
    <location>
        <begin position="89"/>
        <end position="98"/>
    </location>
</feature>
<organism evidence="2">
    <name type="scientific">Myoviridae sp. ctNQV2</name>
    <dbReference type="NCBI Taxonomy" id="2827683"/>
    <lineage>
        <taxon>Viruses</taxon>
        <taxon>Duplodnaviria</taxon>
        <taxon>Heunggongvirae</taxon>
        <taxon>Uroviricota</taxon>
        <taxon>Caudoviricetes</taxon>
    </lineage>
</organism>
<accession>A0A8S5RZ03</accession>
<proteinExistence type="predicted"/>
<dbReference type="EMBL" id="BK032510">
    <property type="protein sequence ID" value="DAF43747.1"/>
    <property type="molecule type" value="Genomic_DNA"/>
</dbReference>
<feature type="region of interest" description="Disordered" evidence="1">
    <location>
        <begin position="51"/>
        <end position="108"/>
    </location>
</feature>
<evidence type="ECO:0000313" key="2">
    <source>
        <dbReference type="EMBL" id="DAF43747.1"/>
    </source>
</evidence>
<reference evidence="2" key="1">
    <citation type="journal article" date="2021" name="Proc. Natl. Acad. Sci. U.S.A.">
        <title>A Catalog of Tens of Thousands of Viruses from Human Metagenomes Reveals Hidden Associations with Chronic Diseases.</title>
        <authorList>
            <person name="Tisza M.J."/>
            <person name="Buck C.B."/>
        </authorList>
    </citation>
    <scope>NUCLEOTIDE SEQUENCE</scope>
    <source>
        <strain evidence="2">CtNQV2</strain>
    </source>
</reference>